<evidence type="ECO:0000313" key="2">
    <source>
        <dbReference type="EMBL" id="MBE9463640.1"/>
    </source>
</evidence>
<dbReference type="RefSeq" id="WP_194121757.1">
    <property type="nucleotide sequence ID" value="NZ_JACYGY010000001.1"/>
</dbReference>
<reference evidence="3" key="1">
    <citation type="submission" date="2023-07" db="EMBL/GenBank/DDBJ databases">
        <title>Dyadobacter sp. nov 'subterranea' isolated from contaminted grondwater.</title>
        <authorList>
            <person name="Szabo I."/>
            <person name="Al-Omari J."/>
            <person name="Szerdahelyi S.G."/>
            <person name="Rado J."/>
        </authorList>
    </citation>
    <scope>NUCLEOTIDE SEQUENCE [LARGE SCALE GENOMIC DNA]</scope>
    <source>
        <strain evidence="3">UP-52</strain>
    </source>
</reference>
<dbReference type="EMBL" id="JACYGY010000001">
    <property type="protein sequence ID" value="MBE9463640.1"/>
    <property type="molecule type" value="Genomic_DNA"/>
</dbReference>
<name>A0ABR9WDT3_9BACT</name>
<sequence>MQTEFELLIEELESEKSRLDEELQECLQSKNYKYAQYFQKGIWRVQRKIEQLKKLNRNPLIRDTQYLADAINELNNDVIEGFSLFFLKDSDFYLHFYKLPDSKLYCQIPTEDEMLKAYYYAYRPDSRKYILSLGFELNEKKPGVVFSVEDNQSCDEILTKLAVLMFDILYISTEASGYITKKILK</sequence>
<proteinExistence type="predicted"/>
<protein>
    <submittedName>
        <fullName evidence="2">Uncharacterized protein</fullName>
    </submittedName>
</protein>
<evidence type="ECO:0000313" key="3">
    <source>
        <dbReference type="Proteomes" id="UP000634134"/>
    </source>
</evidence>
<accession>A0ABR9WDT3</accession>
<keyword evidence="3" id="KW-1185">Reference proteome</keyword>
<keyword evidence="1" id="KW-0175">Coiled coil</keyword>
<feature type="coiled-coil region" evidence="1">
    <location>
        <begin position="2"/>
        <end position="29"/>
    </location>
</feature>
<gene>
    <name evidence="2" type="ORF">IEE83_17260</name>
</gene>
<comment type="caution">
    <text evidence="2">The sequence shown here is derived from an EMBL/GenBank/DDBJ whole genome shotgun (WGS) entry which is preliminary data.</text>
</comment>
<organism evidence="2 3">
    <name type="scientific">Dyadobacter subterraneus</name>
    <dbReference type="NCBI Taxonomy" id="2773304"/>
    <lineage>
        <taxon>Bacteria</taxon>
        <taxon>Pseudomonadati</taxon>
        <taxon>Bacteroidota</taxon>
        <taxon>Cytophagia</taxon>
        <taxon>Cytophagales</taxon>
        <taxon>Spirosomataceae</taxon>
        <taxon>Dyadobacter</taxon>
    </lineage>
</organism>
<evidence type="ECO:0000256" key="1">
    <source>
        <dbReference type="SAM" id="Coils"/>
    </source>
</evidence>
<dbReference type="Proteomes" id="UP000634134">
    <property type="component" value="Unassembled WGS sequence"/>
</dbReference>